<gene>
    <name evidence="9" type="ORF">ACFPIB_03355</name>
</gene>
<dbReference type="Pfam" id="PF04239">
    <property type="entry name" value="DUF421"/>
    <property type="match status" value="1"/>
</dbReference>
<evidence type="ECO:0000313" key="10">
    <source>
        <dbReference type="Proteomes" id="UP001596161"/>
    </source>
</evidence>
<comment type="subcellular location">
    <subcellularLocation>
        <location evidence="1">Cell membrane</location>
        <topology evidence="1">Multi-pass membrane protein</topology>
    </subcellularLocation>
</comment>
<reference evidence="10" key="1">
    <citation type="journal article" date="2019" name="Int. J. Syst. Evol. Microbiol.">
        <title>The Global Catalogue of Microorganisms (GCM) 10K type strain sequencing project: providing services to taxonomists for standard genome sequencing and annotation.</title>
        <authorList>
            <consortium name="The Broad Institute Genomics Platform"/>
            <consortium name="The Broad Institute Genome Sequencing Center for Infectious Disease"/>
            <person name="Wu L."/>
            <person name="Ma J."/>
        </authorList>
    </citation>
    <scope>NUCLEOTIDE SEQUENCE [LARGE SCALE GENOMIC DNA]</scope>
    <source>
        <strain evidence="10">KACC 12602</strain>
    </source>
</reference>
<dbReference type="Proteomes" id="UP001596161">
    <property type="component" value="Unassembled WGS sequence"/>
</dbReference>
<comment type="caution">
    <text evidence="9">The sequence shown here is derived from an EMBL/GenBank/DDBJ whole genome shotgun (WGS) entry which is preliminary data.</text>
</comment>
<evidence type="ECO:0000256" key="3">
    <source>
        <dbReference type="ARBA" id="ARBA00022475"/>
    </source>
</evidence>
<comment type="similarity">
    <text evidence="2">Belongs to the UPF0702 family.</text>
</comment>
<proteinExistence type="inferred from homology"/>
<evidence type="ECO:0000256" key="7">
    <source>
        <dbReference type="SAM" id="Phobius"/>
    </source>
</evidence>
<sequence>MEHVFEWRRIFFNDLPLIFLAEVVFRTLVMFFFLVVTLRSAGKRGVKQLSIYEVVIIVALGSAAGDPMFYEDVGIVPALLVFLIVIGLYRFITWLAARNRWFEKVVEGLPVYLIEDGQFAIEKFGKEHLSQDEFFSELREQHVEHLGQVRVALLEASGEMSVFFYADNEVKPGLPILPNLYDEQFQTIPATGIYACAFCGNIEEIPAGISPCDRCGKTSWVKAINTRRIA</sequence>
<dbReference type="PANTHER" id="PTHR34582">
    <property type="entry name" value="UPF0702 TRANSMEMBRANE PROTEIN YCAP"/>
    <property type="match status" value="1"/>
</dbReference>
<name>A0ABW0E6X6_9BACT</name>
<dbReference type="RefSeq" id="WP_378016013.1">
    <property type="nucleotide sequence ID" value="NZ_JBHSKT010000002.1"/>
</dbReference>
<dbReference type="InterPro" id="IPR023090">
    <property type="entry name" value="UPF0702_alpha/beta_dom_sf"/>
</dbReference>
<evidence type="ECO:0000259" key="8">
    <source>
        <dbReference type="Pfam" id="PF04239"/>
    </source>
</evidence>
<dbReference type="InterPro" id="IPR007353">
    <property type="entry name" value="DUF421"/>
</dbReference>
<feature type="transmembrane region" description="Helical" evidence="7">
    <location>
        <begin position="50"/>
        <end position="69"/>
    </location>
</feature>
<evidence type="ECO:0000256" key="4">
    <source>
        <dbReference type="ARBA" id="ARBA00022692"/>
    </source>
</evidence>
<keyword evidence="10" id="KW-1185">Reference proteome</keyword>
<dbReference type="Gene3D" id="3.30.240.20">
    <property type="entry name" value="bsu07140 like domains"/>
    <property type="match status" value="1"/>
</dbReference>
<feature type="transmembrane region" description="Helical" evidence="7">
    <location>
        <begin position="75"/>
        <end position="97"/>
    </location>
</feature>
<evidence type="ECO:0000256" key="2">
    <source>
        <dbReference type="ARBA" id="ARBA00006448"/>
    </source>
</evidence>
<evidence type="ECO:0000256" key="5">
    <source>
        <dbReference type="ARBA" id="ARBA00022989"/>
    </source>
</evidence>
<accession>A0ABW0E6X6</accession>
<feature type="domain" description="YetF C-terminal" evidence="8">
    <location>
        <begin position="98"/>
        <end position="169"/>
    </location>
</feature>
<evidence type="ECO:0000256" key="1">
    <source>
        <dbReference type="ARBA" id="ARBA00004651"/>
    </source>
</evidence>
<evidence type="ECO:0000313" key="9">
    <source>
        <dbReference type="EMBL" id="MFC5269632.1"/>
    </source>
</evidence>
<evidence type="ECO:0000256" key="6">
    <source>
        <dbReference type="ARBA" id="ARBA00023136"/>
    </source>
</evidence>
<dbReference type="PANTHER" id="PTHR34582:SF6">
    <property type="entry name" value="UPF0702 TRANSMEMBRANE PROTEIN YCAP"/>
    <property type="match status" value="1"/>
</dbReference>
<organism evidence="9 10">
    <name type="scientific">Adhaeribacter terreus</name>
    <dbReference type="NCBI Taxonomy" id="529703"/>
    <lineage>
        <taxon>Bacteria</taxon>
        <taxon>Pseudomonadati</taxon>
        <taxon>Bacteroidota</taxon>
        <taxon>Cytophagia</taxon>
        <taxon>Cytophagales</taxon>
        <taxon>Hymenobacteraceae</taxon>
        <taxon>Adhaeribacter</taxon>
    </lineage>
</organism>
<keyword evidence="4 7" id="KW-0812">Transmembrane</keyword>
<protein>
    <submittedName>
        <fullName evidence="9">DUF421 domain-containing protein</fullName>
    </submittedName>
</protein>
<keyword evidence="3" id="KW-1003">Cell membrane</keyword>
<keyword evidence="6 7" id="KW-0472">Membrane</keyword>
<feature type="transmembrane region" description="Helical" evidence="7">
    <location>
        <begin position="15"/>
        <end position="38"/>
    </location>
</feature>
<dbReference type="EMBL" id="JBHSKT010000002">
    <property type="protein sequence ID" value="MFC5269632.1"/>
    <property type="molecule type" value="Genomic_DNA"/>
</dbReference>
<keyword evidence="5 7" id="KW-1133">Transmembrane helix</keyword>